<feature type="region of interest" description="Disordered" evidence="2">
    <location>
        <begin position="150"/>
        <end position="178"/>
    </location>
</feature>
<evidence type="ECO:0000256" key="2">
    <source>
        <dbReference type="SAM" id="MobiDB-lite"/>
    </source>
</evidence>
<keyword evidence="1" id="KW-0862">Zinc</keyword>
<feature type="compositionally biased region" description="Low complexity" evidence="2">
    <location>
        <begin position="167"/>
        <end position="177"/>
    </location>
</feature>
<dbReference type="PROSITE" id="PS50966">
    <property type="entry name" value="ZF_SWIM"/>
    <property type="match status" value="1"/>
</dbReference>
<organism evidence="4">
    <name type="scientific">Absidia glauca</name>
    <name type="common">Pin mould</name>
    <dbReference type="NCBI Taxonomy" id="4829"/>
    <lineage>
        <taxon>Eukaryota</taxon>
        <taxon>Fungi</taxon>
        <taxon>Fungi incertae sedis</taxon>
        <taxon>Mucoromycota</taxon>
        <taxon>Mucoromycotina</taxon>
        <taxon>Mucoromycetes</taxon>
        <taxon>Mucorales</taxon>
        <taxon>Cunninghamellaceae</taxon>
        <taxon>Absidia</taxon>
    </lineage>
</organism>
<sequence>MRFEYTNDSVKMLYSWIHNNHDPCEVEDLAHSRLRNSIVYSVDRHMNKQSIKAILRLSLEELDNLHETISGGRFPPVLIIKQQDVLNIVNQKLDAISRRHAIDRFNVVVSSSGYIVSCSCPIVIGICKHMFLVSRIKVIPYYALHSTLHSSAPPPVPPSPPPPPPSASSAPPSTSTTFNNINTMDFDNKITILERNFVKSVLDASERLIRTNIFFSTLDLGYDDDDDDNEDDDDDDDSPTALYHKIRLRCTAEVHYPFGLIPVSITTDAFETSHSLNKAYLAPSSYDFYSSPATVALLWEKWRLIAVFKPRQFALSPTRGRFSSSAFSFGSSFLLHHFFFPIGFAMVPPLTRTIQQNDKEYRLSGFRKGWALDLDLEGRLGRFSRHCLDEEHCPFADSATDTFVTPASSHLLHRFGYYTRLVLP</sequence>
<keyword evidence="5" id="KW-1185">Reference proteome</keyword>
<feature type="domain" description="SWIM-type" evidence="3">
    <location>
        <begin position="105"/>
        <end position="138"/>
    </location>
</feature>
<evidence type="ECO:0000313" key="5">
    <source>
        <dbReference type="Proteomes" id="UP000078561"/>
    </source>
</evidence>
<dbReference type="InParanoid" id="A0A163J1B2"/>
<dbReference type="EMBL" id="LT551165">
    <property type="protein sequence ID" value="SAL96563.1"/>
    <property type="molecule type" value="Genomic_DNA"/>
</dbReference>
<evidence type="ECO:0000259" key="3">
    <source>
        <dbReference type="PROSITE" id="PS50966"/>
    </source>
</evidence>
<gene>
    <name evidence="4" type="primary">ABSGL_01979.1 scaffold 2596</name>
</gene>
<feature type="compositionally biased region" description="Pro residues" evidence="2">
    <location>
        <begin position="152"/>
        <end position="166"/>
    </location>
</feature>
<accession>A0A163J1B2</accession>
<dbReference type="Proteomes" id="UP000078561">
    <property type="component" value="Unassembled WGS sequence"/>
</dbReference>
<keyword evidence="1" id="KW-0479">Metal-binding</keyword>
<reference evidence="4" key="1">
    <citation type="submission" date="2016-04" db="EMBL/GenBank/DDBJ databases">
        <authorList>
            <person name="Evans L.H."/>
            <person name="Alamgir A."/>
            <person name="Owens N."/>
            <person name="Weber N.D."/>
            <person name="Virtaneva K."/>
            <person name="Barbian K."/>
            <person name="Babar A."/>
            <person name="Rosenke K."/>
        </authorList>
    </citation>
    <scope>NUCLEOTIDE SEQUENCE [LARGE SCALE GENOMIC DNA]</scope>
    <source>
        <strain evidence="4">CBS 101.48</strain>
    </source>
</reference>
<proteinExistence type="predicted"/>
<protein>
    <recommendedName>
        <fullName evidence="3">SWIM-type domain-containing protein</fullName>
    </recommendedName>
</protein>
<dbReference type="GO" id="GO:0008270">
    <property type="term" value="F:zinc ion binding"/>
    <property type="evidence" value="ECO:0007669"/>
    <property type="project" value="UniProtKB-KW"/>
</dbReference>
<name>A0A163J1B2_ABSGL</name>
<dbReference type="AlphaFoldDB" id="A0A163J1B2"/>
<evidence type="ECO:0000313" key="4">
    <source>
        <dbReference type="EMBL" id="SAL96563.1"/>
    </source>
</evidence>
<dbReference type="InterPro" id="IPR007527">
    <property type="entry name" value="Znf_SWIM"/>
</dbReference>
<keyword evidence="1" id="KW-0863">Zinc-finger</keyword>
<evidence type="ECO:0000256" key="1">
    <source>
        <dbReference type="PROSITE-ProRule" id="PRU00325"/>
    </source>
</evidence>